<organism evidence="1 2">
    <name type="scientific">Trifolium medium</name>
    <dbReference type="NCBI Taxonomy" id="97028"/>
    <lineage>
        <taxon>Eukaryota</taxon>
        <taxon>Viridiplantae</taxon>
        <taxon>Streptophyta</taxon>
        <taxon>Embryophyta</taxon>
        <taxon>Tracheophyta</taxon>
        <taxon>Spermatophyta</taxon>
        <taxon>Magnoliopsida</taxon>
        <taxon>eudicotyledons</taxon>
        <taxon>Gunneridae</taxon>
        <taxon>Pentapetalae</taxon>
        <taxon>rosids</taxon>
        <taxon>fabids</taxon>
        <taxon>Fabales</taxon>
        <taxon>Fabaceae</taxon>
        <taxon>Papilionoideae</taxon>
        <taxon>50 kb inversion clade</taxon>
        <taxon>NPAAA clade</taxon>
        <taxon>Hologalegina</taxon>
        <taxon>IRL clade</taxon>
        <taxon>Trifolieae</taxon>
        <taxon>Trifolium</taxon>
    </lineage>
</organism>
<keyword evidence="2" id="KW-1185">Reference proteome</keyword>
<evidence type="ECO:0000313" key="1">
    <source>
        <dbReference type="EMBL" id="MCH86622.1"/>
    </source>
</evidence>
<accession>A0A392MGJ4</accession>
<sequence>MHGVHYYTSHVFHPTIENARCTLLPSETRGGLKSIWEL</sequence>
<evidence type="ECO:0000313" key="2">
    <source>
        <dbReference type="Proteomes" id="UP000265520"/>
    </source>
</evidence>
<dbReference type="EMBL" id="LXQA010010641">
    <property type="protein sequence ID" value="MCH86622.1"/>
    <property type="molecule type" value="Genomic_DNA"/>
</dbReference>
<feature type="non-terminal residue" evidence="1">
    <location>
        <position position="38"/>
    </location>
</feature>
<proteinExistence type="predicted"/>
<dbReference type="Proteomes" id="UP000265520">
    <property type="component" value="Unassembled WGS sequence"/>
</dbReference>
<gene>
    <name evidence="1" type="ORF">A2U01_0007481</name>
</gene>
<protein>
    <submittedName>
        <fullName evidence="1">Uncharacterized protein</fullName>
    </submittedName>
</protein>
<comment type="caution">
    <text evidence="1">The sequence shown here is derived from an EMBL/GenBank/DDBJ whole genome shotgun (WGS) entry which is preliminary data.</text>
</comment>
<reference evidence="1 2" key="1">
    <citation type="journal article" date="2018" name="Front. Plant Sci.">
        <title>Red Clover (Trifolium pratense) and Zigzag Clover (T. medium) - A Picture of Genomic Similarities and Differences.</title>
        <authorList>
            <person name="Dluhosova J."/>
            <person name="Istvanek J."/>
            <person name="Nedelnik J."/>
            <person name="Repkova J."/>
        </authorList>
    </citation>
    <scope>NUCLEOTIDE SEQUENCE [LARGE SCALE GENOMIC DNA]</scope>
    <source>
        <strain evidence="2">cv. 10/8</strain>
        <tissue evidence="1">Leaf</tissue>
    </source>
</reference>
<dbReference type="AlphaFoldDB" id="A0A392MGJ4"/>
<name>A0A392MGJ4_9FABA</name>